<evidence type="ECO:0000313" key="1">
    <source>
        <dbReference type="EMBL" id="KAF4655784.1"/>
    </source>
</evidence>
<dbReference type="Proteomes" id="UP000570595">
    <property type="component" value="Unassembled WGS sequence"/>
</dbReference>
<dbReference type="EMBL" id="JABAHT010000447">
    <property type="protein sequence ID" value="KAF4655784.1"/>
    <property type="molecule type" value="Genomic_DNA"/>
</dbReference>
<organism evidence="1 2">
    <name type="scientific">Perkinsus olseni</name>
    <name type="common">Perkinsus atlanticus</name>
    <dbReference type="NCBI Taxonomy" id="32597"/>
    <lineage>
        <taxon>Eukaryota</taxon>
        <taxon>Sar</taxon>
        <taxon>Alveolata</taxon>
        <taxon>Perkinsozoa</taxon>
        <taxon>Perkinsea</taxon>
        <taxon>Perkinsida</taxon>
        <taxon>Perkinsidae</taxon>
        <taxon>Perkinsus</taxon>
    </lineage>
</organism>
<accession>A0A7J6L9B4</accession>
<reference evidence="1 2" key="1">
    <citation type="submission" date="2020-04" db="EMBL/GenBank/DDBJ databases">
        <title>Perkinsus olseni comparative genomics.</title>
        <authorList>
            <person name="Bogema D.R."/>
        </authorList>
    </citation>
    <scope>NUCLEOTIDE SEQUENCE [LARGE SCALE GENOMIC DNA]</scope>
    <source>
        <strain evidence="1">ATCC PRA-179</strain>
    </source>
</reference>
<protein>
    <submittedName>
        <fullName evidence="1">Uncharacterized protein</fullName>
    </submittedName>
</protein>
<dbReference type="AlphaFoldDB" id="A0A7J6L9B4"/>
<sequence length="75" mass="8083">MLSPISAAAAAAEDKHVLYISVDMDGVLCNLDAALGREMHDRYSNFISSVGPSTLFLGEEEMGRRSFRYGPSNGS</sequence>
<name>A0A7J6L9B4_PEROL</name>
<comment type="caution">
    <text evidence="1">The sequence shown here is derived from an EMBL/GenBank/DDBJ whole genome shotgun (WGS) entry which is preliminary data.</text>
</comment>
<proteinExistence type="predicted"/>
<evidence type="ECO:0000313" key="2">
    <source>
        <dbReference type="Proteomes" id="UP000570595"/>
    </source>
</evidence>
<gene>
    <name evidence="1" type="ORF">FOZ61_007380</name>
</gene>
<dbReference type="OrthoDB" id="10248475at2759"/>